<keyword evidence="2" id="KW-1185">Reference proteome</keyword>
<dbReference type="RefSeq" id="XP_040702360.1">
    <property type="nucleotide sequence ID" value="XM_040853137.1"/>
</dbReference>
<evidence type="ECO:0000313" key="2">
    <source>
        <dbReference type="Proteomes" id="UP000184356"/>
    </source>
</evidence>
<dbReference type="EMBL" id="KV878586">
    <property type="protein sequence ID" value="OJJ58554.1"/>
    <property type="molecule type" value="Genomic_DNA"/>
</dbReference>
<dbReference type="GeneID" id="63769210"/>
<accession>A0A1L9TGJ4</accession>
<organism evidence="1 2">
    <name type="scientific">Aspergillus sydowii CBS 593.65</name>
    <dbReference type="NCBI Taxonomy" id="1036612"/>
    <lineage>
        <taxon>Eukaryota</taxon>
        <taxon>Fungi</taxon>
        <taxon>Dikarya</taxon>
        <taxon>Ascomycota</taxon>
        <taxon>Pezizomycotina</taxon>
        <taxon>Eurotiomycetes</taxon>
        <taxon>Eurotiomycetidae</taxon>
        <taxon>Eurotiales</taxon>
        <taxon>Aspergillaceae</taxon>
        <taxon>Aspergillus</taxon>
        <taxon>Aspergillus subgen. Nidulantes</taxon>
    </lineage>
</organism>
<protein>
    <submittedName>
        <fullName evidence="1">Uncharacterized protein</fullName>
    </submittedName>
</protein>
<dbReference type="Proteomes" id="UP000184356">
    <property type="component" value="Unassembled WGS sequence"/>
</dbReference>
<gene>
    <name evidence="1" type="ORF">ASPSYDRAFT_955717</name>
</gene>
<sequence>MEATSMRADLGGGSVSGKKPKLSIALTLPTNHLRTWWQNPRRSARTACPLRPAAWLRMRTDQSVPRIAPRGRILEPPTPALSLSTCHVQSPALRYCGTARTATPARPACQFQKGKWSGELFPSWDLSNPTACCRLPDYVGWSSDRTDTLWGWTAASRCQVDTVQAAG</sequence>
<dbReference type="OrthoDB" id="10629113at2759"/>
<dbReference type="AlphaFoldDB" id="A0A1L9TGJ4"/>
<proteinExistence type="predicted"/>
<name>A0A1L9TGJ4_9EURO</name>
<evidence type="ECO:0000313" key="1">
    <source>
        <dbReference type="EMBL" id="OJJ58554.1"/>
    </source>
</evidence>
<reference evidence="2" key="1">
    <citation type="journal article" date="2017" name="Genome Biol.">
        <title>Comparative genomics reveals high biological diversity and specific adaptations in the industrially and medically important fungal genus Aspergillus.</title>
        <authorList>
            <person name="de Vries R.P."/>
            <person name="Riley R."/>
            <person name="Wiebenga A."/>
            <person name="Aguilar-Osorio G."/>
            <person name="Amillis S."/>
            <person name="Uchima C.A."/>
            <person name="Anderluh G."/>
            <person name="Asadollahi M."/>
            <person name="Askin M."/>
            <person name="Barry K."/>
            <person name="Battaglia E."/>
            <person name="Bayram O."/>
            <person name="Benocci T."/>
            <person name="Braus-Stromeyer S.A."/>
            <person name="Caldana C."/>
            <person name="Canovas D."/>
            <person name="Cerqueira G.C."/>
            <person name="Chen F."/>
            <person name="Chen W."/>
            <person name="Choi C."/>
            <person name="Clum A."/>
            <person name="Dos Santos R.A."/>
            <person name="Damasio A.R."/>
            <person name="Diallinas G."/>
            <person name="Emri T."/>
            <person name="Fekete E."/>
            <person name="Flipphi M."/>
            <person name="Freyberg S."/>
            <person name="Gallo A."/>
            <person name="Gournas C."/>
            <person name="Habgood R."/>
            <person name="Hainaut M."/>
            <person name="Harispe M.L."/>
            <person name="Henrissat B."/>
            <person name="Hilden K.S."/>
            <person name="Hope R."/>
            <person name="Hossain A."/>
            <person name="Karabika E."/>
            <person name="Karaffa L."/>
            <person name="Karanyi Z."/>
            <person name="Krasevec N."/>
            <person name="Kuo A."/>
            <person name="Kusch H."/>
            <person name="LaButti K."/>
            <person name="Lagendijk E.L."/>
            <person name="Lapidus A."/>
            <person name="Levasseur A."/>
            <person name="Lindquist E."/>
            <person name="Lipzen A."/>
            <person name="Logrieco A.F."/>
            <person name="MacCabe A."/>
            <person name="Maekelae M.R."/>
            <person name="Malavazi I."/>
            <person name="Melin P."/>
            <person name="Meyer V."/>
            <person name="Mielnichuk N."/>
            <person name="Miskei M."/>
            <person name="Molnar A.P."/>
            <person name="Mule G."/>
            <person name="Ngan C.Y."/>
            <person name="Orejas M."/>
            <person name="Orosz E."/>
            <person name="Ouedraogo J.P."/>
            <person name="Overkamp K.M."/>
            <person name="Park H.-S."/>
            <person name="Perrone G."/>
            <person name="Piumi F."/>
            <person name="Punt P.J."/>
            <person name="Ram A.F."/>
            <person name="Ramon A."/>
            <person name="Rauscher S."/>
            <person name="Record E."/>
            <person name="Riano-Pachon D.M."/>
            <person name="Robert V."/>
            <person name="Roehrig J."/>
            <person name="Ruller R."/>
            <person name="Salamov A."/>
            <person name="Salih N.S."/>
            <person name="Samson R.A."/>
            <person name="Sandor E."/>
            <person name="Sanguinetti M."/>
            <person name="Schuetze T."/>
            <person name="Sepcic K."/>
            <person name="Shelest E."/>
            <person name="Sherlock G."/>
            <person name="Sophianopoulou V."/>
            <person name="Squina F.M."/>
            <person name="Sun H."/>
            <person name="Susca A."/>
            <person name="Todd R.B."/>
            <person name="Tsang A."/>
            <person name="Unkles S.E."/>
            <person name="van de Wiele N."/>
            <person name="van Rossen-Uffink D."/>
            <person name="Oliveira J.V."/>
            <person name="Vesth T.C."/>
            <person name="Visser J."/>
            <person name="Yu J.-H."/>
            <person name="Zhou M."/>
            <person name="Andersen M.R."/>
            <person name="Archer D.B."/>
            <person name="Baker S.E."/>
            <person name="Benoit I."/>
            <person name="Brakhage A.A."/>
            <person name="Braus G.H."/>
            <person name="Fischer R."/>
            <person name="Frisvad J.C."/>
            <person name="Goldman G.H."/>
            <person name="Houbraken J."/>
            <person name="Oakley B."/>
            <person name="Pocsi I."/>
            <person name="Scazzocchio C."/>
            <person name="Seiboth B."/>
            <person name="vanKuyk P.A."/>
            <person name="Wortman J."/>
            <person name="Dyer P.S."/>
            <person name="Grigoriev I.V."/>
        </authorList>
    </citation>
    <scope>NUCLEOTIDE SEQUENCE [LARGE SCALE GENOMIC DNA]</scope>
    <source>
        <strain evidence="2">CBS 593.65</strain>
    </source>
</reference>
<dbReference type="VEuPathDB" id="FungiDB:ASPSYDRAFT_955717"/>